<sequence length="627" mass="69139">MGWVLWALETSWAVAAAWALSAALLRERSTLERCMAALLFGTASVLTCVQALGLVGQLGRLQLALVGFALHGGMLGWSVRRVGLAELRSRLVSDVTAPVRLWRDILARQELAAWALLPAACALIVSGSIAWHFPNWAWDVVWYHTPKTSYAVQTGRITWVDTSVWYVNGYPELTELLSVWHVLLPHHSRLEDLAQLPFGLLGALTVAAFCRRASASPALSASLGAMWLALPAVALQLHTTHADVVAGALFITAFYFLTERDWSPTARTLTLLALGLYAGTKVTGLFHLALVSPLLLVRGVLVLRAAKGARGRVLGQTGLALLLLLWMGAPTYVENSVRTGNPFWPARMKVLGHELEGPIGADEIAGPPAFFGAPGAFERMVSSWTAPEGMYWPDVRERAFGWLFPYLLLPALLWVSATAVFSRERLSRLALPLLAGLSVLVPAAWWGRFTLGLPAAGLVAFAVLHRQVGTRYLQVVLSALAAFLCVASYAKASVGYQVLPTMGRRADPSLRDEDRVRMRMGWLWTPEAARLRERELRPGDVVAYDSATSFLGEYWTWDLRNRVEYVNHEGNDGEYLDRLRALSPRWVSVRKHSPAERLLRARAGAFERLFDCPLSSAVMYRVTGSDW</sequence>
<feature type="transmembrane region" description="Helical" evidence="1">
    <location>
        <begin position="399"/>
        <end position="422"/>
    </location>
</feature>
<feature type="transmembrane region" description="Helical" evidence="1">
    <location>
        <begin position="240"/>
        <end position="257"/>
    </location>
</feature>
<evidence type="ECO:0000313" key="2">
    <source>
        <dbReference type="EMBL" id="GEN05527.1"/>
    </source>
</evidence>
<dbReference type="Proteomes" id="UP000321514">
    <property type="component" value="Unassembled WGS sequence"/>
</dbReference>
<dbReference type="OrthoDB" id="5378994at2"/>
<reference evidence="3 4" key="1">
    <citation type="submission" date="2016-10" db="EMBL/GenBank/DDBJ databases">
        <authorList>
            <person name="Varghese N."/>
            <person name="Submissions S."/>
        </authorList>
    </citation>
    <scope>NUCLEOTIDE SEQUENCE [LARGE SCALE GENOMIC DNA]</scope>
    <source>
        <strain evidence="3 4">DSM 16525</strain>
    </source>
</reference>
<evidence type="ECO:0000256" key="1">
    <source>
        <dbReference type="SAM" id="Phobius"/>
    </source>
</evidence>
<feature type="transmembrane region" description="Helical" evidence="1">
    <location>
        <begin position="313"/>
        <end position="333"/>
    </location>
</feature>
<feature type="transmembrane region" description="Helical" evidence="1">
    <location>
        <begin position="472"/>
        <end position="490"/>
    </location>
</feature>
<dbReference type="STRING" id="1334629.MFUL124B02_05600"/>
<dbReference type="AlphaFoldDB" id="A0A511SVE8"/>
<feature type="transmembrane region" description="Helical" evidence="1">
    <location>
        <begin position="37"/>
        <end position="55"/>
    </location>
</feature>
<keyword evidence="1" id="KW-0812">Transmembrane</keyword>
<gene>
    <name evidence="2" type="ORF">MFU01_05640</name>
    <name evidence="3" type="ORF">SAMN05443572_101929</name>
</gene>
<proteinExistence type="predicted"/>
<dbReference type="Proteomes" id="UP000183760">
    <property type="component" value="Unassembled WGS sequence"/>
</dbReference>
<feature type="transmembrane region" description="Helical" evidence="1">
    <location>
        <begin position="193"/>
        <end position="210"/>
    </location>
</feature>
<comment type="caution">
    <text evidence="2">The sequence shown here is derived from an EMBL/GenBank/DDBJ whole genome shotgun (WGS) entry which is preliminary data.</text>
</comment>
<organism evidence="2 5">
    <name type="scientific">Myxococcus fulvus</name>
    <dbReference type="NCBI Taxonomy" id="33"/>
    <lineage>
        <taxon>Bacteria</taxon>
        <taxon>Pseudomonadati</taxon>
        <taxon>Myxococcota</taxon>
        <taxon>Myxococcia</taxon>
        <taxon>Myxococcales</taxon>
        <taxon>Cystobacterineae</taxon>
        <taxon>Myxococcaceae</taxon>
        <taxon>Myxococcus</taxon>
    </lineage>
</organism>
<feature type="transmembrane region" description="Helical" evidence="1">
    <location>
        <begin position="111"/>
        <end position="133"/>
    </location>
</feature>
<keyword evidence="1" id="KW-1133">Transmembrane helix</keyword>
<reference evidence="2 5" key="2">
    <citation type="submission" date="2019-07" db="EMBL/GenBank/DDBJ databases">
        <title>Whole genome shotgun sequence of Myxococcus fulvus NBRC 100333.</title>
        <authorList>
            <person name="Hosoyama A."/>
            <person name="Uohara A."/>
            <person name="Ohji S."/>
            <person name="Ichikawa N."/>
        </authorList>
    </citation>
    <scope>NUCLEOTIDE SEQUENCE [LARGE SCALE GENOMIC DNA]</scope>
    <source>
        <strain evidence="2 5">NBRC 100333</strain>
    </source>
</reference>
<feature type="transmembrane region" description="Helical" evidence="1">
    <location>
        <begin position="217"/>
        <end position="234"/>
    </location>
</feature>
<feature type="transmembrane region" description="Helical" evidence="1">
    <location>
        <begin position="6"/>
        <end position="25"/>
    </location>
</feature>
<evidence type="ECO:0000313" key="3">
    <source>
        <dbReference type="EMBL" id="SET04276.1"/>
    </source>
</evidence>
<dbReference type="EMBL" id="BJXR01000009">
    <property type="protein sequence ID" value="GEN05527.1"/>
    <property type="molecule type" value="Genomic_DNA"/>
</dbReference>
<feature type="transmembrane region" description="Helical" evidence="1">
    <location>
        <begin position="61"/>
        <end position="79"/>
    </location>
</feature>
<evidence type="ECO:0000313" key="4">
    <source>
        <dbReference type="Proteomes" id="UP000183760"/>
    </source>
</evidence>
<dbReference type="RefSeq" id="WP_074949277.1">
    <property type="nucleotide sequence ID" value="NZ_BJXR01000009.1"/>
</dbReference>
<evidence type="ECO:0008006" key="6">
    <source>
        <dbReference type="Google" id="ProtNLM"/>
    </source>
</evidence>
<dbReference type="EMBL" id="FOIB01000001">
    <property type="protein sequence ID" value="SET04276.1"/>
    <property type="molecule type" value="Genomic_DNA"/>
</dbReference>
<name>A0A511SVE8_MYXFU</name>
<protein>
    <recommendedName>
        <fullName evidence="6">Glycosyltransferase RgtA/B/C/D-like domain-containing protein</fullName>
    </recommendedName>
</protein>
<keyword evidence="4" id="KW-1185">Reference proteome</keyword>
<accession>A0A511SVE8</accession>
<keyword evidence="1" id="KW-0472">Membrane</keyword>
<feature type="transmembrane region" description="Helical" evidence="1">
    <location>
        <begin position="264"/>
        <end position="280"/>
    </location>
</feature>
<evidence type="ECO:0000313" key="5">
    <source>
        <dbReference type="Proteomes" id="UP000321514"/>
    </source>
</evidence>